<protein>
    <submittedName>
        <fullName evidence="1">11666_t:CDS:1</fullName>
    </submittedName>
</protein>
<accession>A0ACA9P254</accession>
<keyword evidence="2" id="KW-1185">Reference proteome</keyword>
<proteinExistence type="predicted"/>
<evidence type="ECO:0000313" key="1">
    <source>
        <dbReference type="EMBL" id="CAG8687014.1"/>
    </source>
</evidence>
<organism evidence="1 2">
    <name type="scientific">Acaulospora colombiana</name>
    <dbReference type="NCBI Taxonomy" id="27376"/>
    <lineage>
        <taxon>Eukaryota</taxon>
        <taxon>Fungi</taxon>
        <taxon>Fungi incertae sedis</taxon>
        <taxon>Mucoromycota</taxon>
        <taxon>Glomeromycotina</taxon>
        <taxon>Glomeromycetes</taxon>
        <taxon>Diversisporales</taxon>
        <taxon>Acaulosporaceae</taxon>
        <taxon>Acaulospora</taxon>
    </lineage>
</organism>
<evidence type="ECO:0000313" key="2">
    <source>
        <dbReference type="Proteomes" id="UP000789525"/>
    </source>
</evidence>
<gene>
    <name evidence="1" type="ORF">ACOLOM_LOCUS9642</name>
</gene>
<name>A0ACA9P254_9GLOM</name>
<sequence>TMLPNEQDASSRKNESVFDIVIVGGGITGSSLACTLVSSDITQSQRVALVEFSDVSHLKEWKPPKNEFSNRVGADGLNSVVRSFTNIESLGWDYNAHAIVATLHVDPLIENATAWQRFLPTGSVAMLPLENDSFNIGDEFEWRHNVESREAKSRLPPLVLGVQKKSRAMFPLRMRNSESYVKERVVLVGDAAHTIHPLAGQGLNQGLEDVQCLAKVIEHGIITGQDIDYSSARYFSNVLMLGAVDKLHKLFGTKLAPIVLARSLGLRIVNNIEPLK</sequence>
<feature type="non-terminal residue" evidence="1">
    <location>
        <position position="276"/>
    </location>
</feature>
<feature type="non-terminal residue" evidence="1">
    <location>
        <position position="1"/>
    </location>
</feature>
<dbReference type="EMBL" id="CAJVPT010028526">
    <property type="protein sequence ID" value="CAG8687014.1"/>
    <property type="molecule type" value="Genomic_DNA"/>
</dbReference>
<dbReference type="Proteomes" id="UP000789525">
    <property type="component" value="Unassembled WGS sequence"/>
</dbReference>
<comment type="caution">
    <text evidence="1">The sequence shown here is derived from an EMBL/GenBank/DDBJ whole genome shotgun (WGS) entry which is preliminary data.</text>
</comment>
<reference evidence="1" key="1">
    <citation type="submission" date="2021-06" db="EMBL/GenBank/DDBJ databases">
        <authorList>
            <person name="Kallberg Y."/>
            <person name="Tangrot J."/>
            <person name="Rosling A."/>
        </authorList>
    </citation>
    <scope>NUCLEOTIDE SEQUENCE</scope>
    <source>
        <strain evidence="1">CL356</strain>
    </source>
</reference>